<evidence type="ECO:0000256" key="1">
    <source>
        <dbReference type="SAM" id="MobiDB-lite"/>
    </source>
</evidence>
<gene>
    <name evidence="2" type="ORF">AVDCRST_MAG64-3588</name>
</gene>
<dbReference type="EMBL" id="CADCUQ010000824">
    <property type="protein sequence ID" value="CAA9432328.1"/>
    <property type="molecule type" value="Genomic_DNA"/>
</dbReference>
<name>A0A6J4Q3Y1_9BACT</name>
<feature type="region of interest" description="Disordered" evidence="1">
    <location>
        <begin position="43"/>
        <end position="96"/>
    </location>
</feature>
<proteinExistence type="predicted"/>
<evidence type="ECO:0000313" key="2">
    <source>
        <dbReference type="EMBL" id="CAA9432328.1"/>
    </source>
</evidence>
<reference evidence="2" key="1">
    <citation type="submission" date="2020-02" db="EMBL/GenBank/DDBJ databases">
        <authorList>
            <person name="Meier V. D."/>
        </authorList>
    </citation>
    <scope>NUCLEOTIDE SEQUENCE</scope>
    <source>
        <strain evidence="2">AVDCRST_MAG64</strain>
    </source>
</reference>
<protein>
    <submittedName>
        <fullName evidence="2">Uncharacterized protein</fullName>
    </submittedName>
</protein>
<sequence>MGRVDPAGGEDGRPLELSWRSRPTRIVGERFWIYAAKGRVQSLEFGVQDGTDRRRPLDVGLRTPDVERGTPDAERGPLSSEPRPLNAERPTPNSKL</sequence>
<accession>A0A6J4Q3Y1</accession>
<feature type="compositionally biased region" description="Basic and acidic residues" evidence="1">
    <location>
        <begin position="64"/>
        <end position="75"/>
    </location>
</feature>
<dbReference type="AlphaFoldDB" id="A0A6J4Q3Y1"/>
<organism evidence="2">
    <name type="scientific">uncultured Phycisphaerae bacterium</name>
    <dbReference type="NCBI Taxonomy" id="904963"/>
    <lineage>
        <taxon>Bacteria</taxon>
        <taxon>Pseudomonadati</taxon>
        <taxon>Planctomycetota</taxon>
        <taxon>Phycisphaerae</taxon>
        <taxon>environmental samples</taxon>
    </lineage>
</organism>